<dbReference type="InterPro" id="IPR010279">
    <property type="entry name" value="YqjD/ElaB"/>
</dbReference>
<dbReference type="PANTHER" id="PTHR35893">
    <property type="entry name" value="INNER MEMBRANE PROTEIN-RELATED"/>
    <property type="match status" value="1"/>
</dbReference>
<dbReference type="RefSeq" id="WP_161057422.1">
    <property type="nucleotide sequence ID" value="NZ_WWCT01000025.1"/>
</dbReference>
<name>A0ABW9W6H9_9BURK</name>
<feature type="domain" description="DUF883" evidence="1">
    <location>
        <begin position="84"/>
        <end position="111"/>
    </location>
</feature>
<protein>
    <submittedName>
        <fullName evidence="2">DUF883 family protein</fullName>
    </submittedName>
</protein>
<gene>
    <name evidence="2" type="ORF">GTP69_25030</name>
</gene>
<dbReference type="EMBL" id="WWCT01000025">
    <property type="protein sequence ID" value="MYN29672.1"/>
    <property type="molecule type" value="Genomic_DNA"/>
</dbReference>
<reference evidence="2 3" key="1">
    <citation type="submission" date="2019-12" db="EMBL/GenBank/DDBJ databases">
        <title>Novel species isolated from a subtropical stream in China.</title>
        <authorList>
            <person name="Lu H."/>
        </authorList>
    </citation>
    <scope>NUCLEOTIDE SEQUENCE [LARGE SCALE GENOMIC DNA]</scope>
    <source>
        <strain evidence="2 3">CY42W</strain>
    </source>
</reference>
<accession>A0ABW9W6H9</accession>
<evidence type="ECO:0000313" key="2">
    <source>
        <dbReference type="EMBL" id="MYN29672.1"/>
    </source>
</evidence>
<keyword evidence="3" id="KW-1185">Reference proteome</keyword>
<evidence type="ECO:0000313" key="3">
    <source>
        <dbReference type="Proteomes" id="UP000642144"/>
    </source>
</evidence>
<dbReference type="Pfam" id="PF19029">
    <property type="entry name" value="DUF883_C"/>
    <property type="match status" value="1"/>
</dbReference>
<dbReference type="PANTHER" id="PTHR35893:SF3">
    <property type="entry name" value="INNER MEMBRANE PROTEIN"/>
    <property type="match status" value="1"/>
</dbReference>
<evidence type="ECO:0000259" key="1">
    <source>
        <dbReference type="Pfam" id="PF19029"/>
    </source>
</evidence>
<comment type="caution">
    <text evidence="2">The sequence shown here is derived from an EMBL/GenBank/DDBJ whole genome shotgun (WGS) entry which is preliminary data.</text>
</comment>
<organism evidence="2 3">
    <name type="scientific">Duganella levis</name>
    <dbReference type="NCBI Taxonomy" id="2692169"/>
    <lineage>
        <taxon>Bacteria</taxon>
        <taxon>Pseudomonadati</taxon>
        <taxon>Pseudomonadota</taxon>
        <taxon>Betaproteobacteria</taxon>
        <taxon>Burkholderiales</taxon>
        <taxon>Oxalobacteraceae</taxon>
        <taxon>Telluria group</taxon>
        <taxon>Duganella</taxon>
    </lineage>
</organism>
<sequence>MSQNDIADSQSASTTARDQLIDGLKSSINEAEKWLEDSADDVSEAASAARIRFDDTLRTAISDLRKLEDSILAHSRDAADSVNVYVRDNPWKAVTVGATIGLLVGVLLSRK</sequence>
<dbReference type="Proteomes" id="UP000642144">
    <property type="component" value="Unassembled WGS sequence"/>
</dbReference>
<proteinExistence type="predicted"/>
<dbReference type="InterPro" id="IPR043605">
    <property type="entry name" value="DUF883_C"/>
</dbReference>